<proteinExistence type="predicted"/>
<evidence type="ECO:0000313" key="1">
    <source>
        <dbReference type="EMBL" id="CAK5123932.1"/>
    </source>
</evidence>
<dbReference type="EMBL" id="CAVMJV010000197">
    <property type="protein sequence ID" value="CAK5123932.1"/>
    <property type="molecule type" value="Genomic_DNA"/>
</dbReference>
<evidence type="ECO:0000313" key="2">
    <source>
        <dbReference type="Proteomes" id="UP001497535"/>
    </source>
</evidence>
<sequence>MEASTSNTIQYQTIPNESETGELFEFEALLEIRERDGQRRIASRPNNFRSTSNTTRRLSPSATRRLSPSTIDNNNDGSYIDTEQQGFFMRRDRDKLVLVMLKQTAGPRHLRVKNCFGMLLAPGRNLRQSDMHLLEMKSAGQGQHNPRVYVIEARWNPGAWNFEVLNTETPRG</sequence>
<accession>A0ACB1B8K8</accession>
<gene>
    <name evidence="1" type="ORF">MENTE1834_LOCUS47586</name>
</gene>
<protein>
    <submittedName>
        <fullName evidence="1">Uncharacterized protein</fullName>
    </submittedName>
</protein>
<dbReference type="Proteomes" id="UP001497535">
    <property type="component" value="Unassembled WGS sequence"/>
</dbReference>
<reference evidence="1" key="1">
    <citation type="submission" date="2023-11" db="EMBL/GenBank/DDBJ databases">
        <authorList>
            <person name="Poullet M."/>
        </authorList>
    </citation>
    <scope>NUCLEOTIDE SEQUENCE</scope>
    <source>
        <strain evidence="1">E1834</strain>
    </source>
</reference>
<name>A0ACB1B8K8_MELEN</name>
<comment type="caution">
    <text evidence="1">The sequence shown here is derived from an EMBL/GenBank/DDBJ whole genome shotgun (WGS) entry which is preliminary data.</text>
</comment>
<organism evidence="1 2">
    <name type="scientific">Meloidogyne enterolobii</name>
    <name type="common">Root-knot nematode worm</name>
    <name type="synonym">Meloidogyne mayaguensis</name>
    <dbReference type="NCBI Taxonomy" id="390850"/>
    <lineage>
        <taxon>Eukaryota</taxon>
        <taxon>Metazoa</taxon>
        <taxon>Ecdysozoa</taxon>
        <taxon>Nematoda</taxon>
        <taxon>Chromadorea</taxon>
        <taxon>Rhabditida</taxon>
        <taxon>Tylenchina</taxon>
        <taxon>Tylenchomorpha</taxon>
        <taxon>Tylenchoidea</taxon>
        <taxon>Meloidogynidae</taxon>
        <taxon>Meloidogyninae</taxon>
        <taxon>Meloidogyne</taxon>
    </lineage>
</organism>
<keyword evidence="2" id="KW-1185">Reference proteome</keyword>